<dbReference type="PANTHER" id="PTHR11360">
    <property type="entry name" value="MONOCARBOXYLATE TRANSPORTER"/>
    <property type="match status" value="1"/>
</dbReference>
<accession>A0A6A5Z4G3</accession>
<feature type="transmembrane region" description="Helical" evidence="3">
    <location>
        <begin position="348"/>
        <end position="367"/>
    </location>
</feature>
<keyword evidence="3" id="KW-1133">Transmembrane helix</keyword>
<reference evidence="5" key="1">
    <citation type="journal article" date="2020" name="Stud. Mycol.">
        <title>101 Dothideomycetes genomes: a test case for predicting lifestyles and emergence of pathogens.</title>
        <authorList>
            <person name="Haridas S."/>
            <person name="Albert R."/>
            <person name="Binder M."/>
            <person name="Bloem J."/>
            <person name="Labutti K."/>
            <person name="Salamov A."/>
            <person name="Andreopoulos B."/>
            <person name="Baker S."/>
            <person name="Barry K."/>
            <person name="Bills G."/>
            <person name="Bluhm B."/>
            <person name="Cannon C."/>
            <person name="Castanera R."/>
            <person name="Culley D."/>
            <person name="Daum C."/>
            <person name="Ezra D."/>
            <person name="Gonzalez J."/>
            <person name="Henrissat B."/>
            <person name="Kuo A."/>
            <person name="Liang C."/>
            <person name="Lipzen A."/>
            <person name="Lutzoni F."/>
            <person name="Magnuson J."/>
            <person name="Mondo S."/>
            <person name="Nolan M."/>
            <person name="Ohm R."/>
            <person name="Pangilinan J."/>
            <person name="Park H.-J."/>
            <person name="Ramirez L."/>
            <person name="Alfaro M."/>
            <person name="Sun H."/>
            <person name="Tritt A."/>
            <person name="Yoshinaga Y."/>
            <person name="Zwiers L.-H."/>
            <person name="Turgeon B."/>
            <person name="Goodwin S."/>
            <person name="Spatafora J."/>
            <person name="Crous P."/>
            <person name="Grigoriev I."/>
        </authorList>
    </citation>
    <scope>NUCLEOTIDE SEQUENCE</scope>
    <source>
        <strain evidence="5">CBS 627.86</strain>
    </source>
</reference>
<organism evidence="5 6">
    <name type="scientific">Lophiotrema nucula</name>
    <dbReference type="NCBI Taxonomy" id="690887"/>
    <lineage>
        <taxon>Eukaryota</taxon>
        <taxon>Fungi</taxon>
        <taxon>Dikarya</taxon>
        <taxon>Ascomycota</taxon>
        <taxon>Pezizomycotina</taxon>
        <taxon>Dothideomycetes</taxon>
        <taxon>Pleosporomycetidae</taxon>
        <taxon>Pleosporales</taxon>
        <taxon>Lophiotremataceae</taxon>
        <taxon>Lophiotrema</taxon>
    </lineage>
</organism>
<feature type="transmembrane region" description="Helical" evidence="3">
    <location>
        <begin position="125"/>
        <end position="146"/>
    </location>
</feature>
<feature type="transmembrane region" description="Helical" evidence="3">
    <location>
        <begin position="25"/>
        <end position="46"/>
    </location>
</feature>
<dbReference type="Proteomes" id="UP000799770">
    <property type="component" value="Unassembled WGS sequence"/>
</dbReference>
<evidence type="ECO:0000313" key="5">
    <source>
        <dbReference type="EMBL" id="KAF2114255.1"/>
    </source>
</evidence>
<comment type="subcellular location">
    <subcellularLocation>
        <location evidence="1">Membrane</location>
        <topology evidence="1">Multi-pass membrane protein</topology>
    </subcellularLocation>
</comment>
<dbReference type="InterPro" id="IPR011701">
    <property type="entry name" value="MFS"/>
</dbReference>
<feature type="transmembrane region" description="Helical" evidence="3">
    <location>
        <begin position="227"/>
        <end position="252"/>
    </location>
</feature>
<feature type="transmembrane region" description="Helical" evidence="3">
    <location>
        <begin position="264"/>
        <end position="283"/>
    </location>
</feature>
<dbReference type="EMBL" id="ML977326">
    <property type="protein sequence ID" value="KAF2114255.1"/>
    <property type="molecule type" value="Genomic_DNA"/>
</dbReference>
<dbReference type="PROSITE" id="PS50850">
    <property type="entry name" value="MFS"/>
    <property type="match status" value="1"/>
</dbReference>
<gene>
    <name evidence="5" type="ORF">BDV96DRAFT_613462</name>
</gene>
<dbReference type="PANTHER" id="PTHR11360:SF319">
    <property type="entry name" value="MAJOR FACILITATOR SUPERFAMILY (MFS) PROFILE DOMAIN-CONTAINING PROTEIN"/>
    <property type="match status" value="1"/>
</dbReference>
<dbReference type="InterPro" id="IPR036259">
    <property type="entry name" value="MFS_trans_sf"/>
</dbReference>
<dbReference type="AlphaFoldDB" id="A0A6A5Z4G3"/>
<dbReference type="InterPro" id="IPR050327">
    <property type="entry name" value="Proton-linked_MCT"/>
</dbReference>
<proteinExistence type="inferred from homology"/>
<dbReference type="Pfam" id="PF07690">
    <property type="entry name" value="MFS_1"/>
    <property type="match status" value="1"/>
</dbReference>
<feature type="domain" description="Major facilitator superfamily (MFS) profile" evidence="4">
    <location>
        <begin position="214"/>
        <end position="413"/>
    </location>
</feature>
<evidence type="ECO:0000256" key="3">
    <source>
        <dbReference type="SAM" id="Phobius"/>
    </source>
</evidence>
<evidence type="ECO:0000259" key="4">
    <source>
        <dbReference type="PROSITE" id="PS50850"/>
    </source>
</evidence>
<feature type="transmembrane region" description="Helical" evidence="3">
    <location>
        <begin position="66"/>
        <end position="88"/>
    </location>
</feature>
<keyword evidence="3" id="KW-0812">Transmembrane</keyword>
<feature type="transmembrane region" description="Helical" evidence="3">
    <location>
        <begin position="153"/>
        <end position="173"/>
    </location>
</feature>
<evidence type="ECO:0000313" key="6">
    <source>
        <dbReference type="Proteomes" id="UP000799770"/>
    </source>
</evidence>
<sequence>MNPDDEKAPSEIAKLDEAPDGGLRAWLVAAGGFCIFFSTLGFVSAFGVFQEYYMTHQLQNRSSDDIAWVGSVASFLQFAIGAISGPLFDRYGAWMLRPSAILYVFAIMMVSLCKEYWQFMLAQGILIGICMGLLQFPTIAATLQFFDKKRGAAMGIVVCGSSIGGIIFPIALAKMLNSSNLGFAWSVRVLGFIMMPLMLFSCLAIKSRLPPKQTAFFIKAPFLTARYNLLVVSLVLVFLGLLTPLFFLPAYAVSRGVDATLASYFLAITNAASTFGRIIPGVLGDKYGRLNAFAIGSLGSGITIMCMTTAKSTAGLVVYSIGLGFSSGTIISGATVALSLCVNDPRELGTYMGMAMAIGSISALIGPPINGALLDRYSGFLPLSIFSGVFCLAGGAVAFVTKFTTVEGLWGRI</sequence>
<dbReference type="GO" id="GO:0016020">
    <property type="term" value="C:membrane"/>
    <property type="evidence" value="ECO:0007669"/>
    <property type="project" value="UniProtKB-SubCell"/>
</dbReference>
<evidence type="ECO:0000256" key="2">
    <source>
        <dbReference type="ARBA" id="ARBA00006727"/>
    </source>
</evidence>
<dbReference type="CDD" id="cd17352">
    <property type="entry name" value="MFS_MCT_SLC16"/>
    <property type="match status" value="1"/>
</dbReference>
<protein>
    <submittedName>
        <fullName evidence="5">Major facilitator superfamily domain-containing protein</fullName>
    </submittedName>
</protein>
<dbReference type="GO" id="GO:0022857">
    <property type="term" value="F:transmembrane transporter activity"/>
    <property type="evidence" value="ECO:0007669"/>
    <property type="project" value="InterPro"/>
</dbReference>
<evidence type="ECO:0000256" key="1">
    <source>
        <dbReference type="ARBA" id="ARBA00004141"/>
    </source>
</evidence>
<dbReference type="Gene3D" id="1.20.1250.20">
    <property type="entry name" value="MFS general substrate transporter like domains"/>
    <property type="match status" value="2"/>
</dbReference>
<dbReference type="SUPFAM" id="SSF103473">
    <property type="entry name" value="MFS general substrate transporter"/>
    <property type="match status" value="1"/>
</dbReference>
<keyword evidence="3" id="KW-0472">Membrane</keyword>
<feature type="transmembrane region" description="Helical" evidence="3">
    <location>
        <begin position="185"/>
        <end position="206"/>
    </location>
</feature>
<comment type="similarity">
    <text evidence="2">Belongs to the major facilitator superfamily. Monocarboxylate porter (TC 2.A.1.13) family.</text>
</comment>
<feature type="transmembrane region" description="Helical" evidence="3">
    <location>
        <begin position="316"/>
        <end position="341"/>
    </location>
</feature>
<name>A0A6A5Z4G3_9PLEO</name>
<dbReference type="OrthoDB" id="5667at2759"/>
<keyword evidence="6" id="KW-1185">Reference proteome</keyword>
<dbReference type="InterPro" id="IPR020846">
    <property type="entry name" value="MFS_dom"/>
</dbReference>
<feature type="transmembrane region" description="Helical" evidence="3">
    <location>
        <begin position="379"/>
        <end position="400"/>
    </location>
</feature>